<dbReference type="AlphaFoldDB" id="A0A0F9SVE3"/>
<proteinExistence type="predicted"/>
<evidence type="ECO:0000256" key="1">
    <source>
        <dbReference type="SAM" id="Coils"/>
    </source>
</evidence>
<sequence length="150" mass="16985">MTQEKQPPLDLLGIKIPFVPKEERYGTLAIYEKKSPIVAVGETKWGQWYAFLYLRQGSVKSISINTGTHGTAQDAVDCLADQILMMKCELSVFDAKPNGQALSMVSNFNTMRSLLNEIISLREQVTNLQKRGTELVEENRELKKLYESTK</sequence>
<organism evidence="2">
    <name type="scientific">marine sediment metagenome</name>
    <dbReference type="NCBI Taxonomy" id="412755"/>
    <lineage>
        <taxon>unclassified sequences</taxon>
        <taxon>metagenomes</taxon>
        <taxon>ecological metagenomes</taxon>
    </lineage>
</organism>
<keyword evidence="1" id="KW-0175">Coiled coil</keyword>
<comment type="caution">
    <text evidence="2">The sequence shown here is derived from an EMBL/GenBank/DDBJ whole genome shotgun (WGS) entry which is preliminary data.</text>
</comment>
<accession>A0A0F9SVE3</accession>
<protein>
    <submittedName>
        <fullName evidence="2">Uncharacterized protein</fullName>
    </submittedName>
</protein>
<dbReference type="EMBL" id="LAZR01000495">
    <property type="protein sequence ID" value="KKN66632.1"/>
    <property type="molecule type" value="Genomic_DNA"/>
</dbReference>
<feature type="coiled-coil region" evidence="1">
    <location>
        <begin position="111"/>
        <end position="145"/>
    </location>
</feature>
<name>A0A0F9SVE3_9ZZZZ</name>
<reference evidence="2" key="1">
    <citation type="journal article" date="2015" name="Nature">
        <title>Complex archaea that bridge the gap between prokaryotes and eukaryotes.</title>
        <authorList>
            <person name="Spang A."/>
            <person name="Saw J.H."/>
            <person name="Jorgensen S.L."/>
            <person name="Zaremba-Niedzwiedzka K."/>
            <person name="Martijn J."/>
            <person name="Lind A.E."/>
            <person name="van Eijk R."/>
            <person name="Schleper C."/>
            <person name="Guy L."/>
            <person name="Ettema T.J."/>
        </authorList>
    </citation>
    <scope>NUCLEOTIDE SEQUENCE</scope>
</reference>
<gene>
    <name evidence="2" type="ORF">LCGC14_0469670</name>
</gene>
<evidence type="ECO:0000313" key="2">
    <source>
        <dbReference type="EMBL" id="KKN66632.1"/>
    </source>
</evidence>